<comment type="caution">
    <text evidence="1">The sequence shown here is derived from an EMBL/GenBank/DDBJ whole genome shotgun (WGS) entry which is preliminary data.</text>
</comment>
<sequence length="72" mass="8258">MIMIRAINRIWNMQLVIMMRFELEAIITTDARLLSTATMLHVVITSVLWVNNNNSLASMSTMASKLNHRHST</sequence>
<reference evidence="1 2" key="1">
    <citation type="submission" date="2018-10" db="EMBL/GenBank/DDBJ databases">
        <title>A high-quality apple genome assembly.</title>
        <authorList>
            <person name="Hu J."/>
        </authorList>
    </citation>
    <scope>NUCLEOTIDE SEQUENCE [LARGE SCALE GENOMIC DNA]</scope>
    <source>
        <strain evidence="2">cv. HFTH1</strain>
        <tissue evidence="1">Young leaf</tissue>
    </source>
</reference>
<protein>
    <submittedName>
        <fullName evidence="1">Uncharacterized protein</fullName>
    </submittedName>
</protein>
<accession>A0A498I1V2</accession>
<gene>
    <name evidence="1" type="ORF">DVH24_030132</name>
</gene>
<evidence type="ECO:0000313" key="2">
    <source>
        <dbReference type="Proteomes" id="UP000290289"/>
    </source>
</evidence>
<dbReference type="Proteomes" id="UP000290289">
    <property type="component" value="Chromosome 15"/>
</dbReference>
<proteinExistence type="predicted"/>
<name>A0A498I1V2_MALDO</name>
<keyword evidence="2" id="KW-1185">Reference proteome</keyword>
<evidence type="ECO:0000313" key="1">
    <source>
        <dbReference type="EMBL" id="RXH75411.1"/>
    </source>
</evidence>
<organism evidence="1 2">
    <name type="scientific">Malus domestica</name>
    <name type="common">Apple</name>
    <name type="synonym">Pyrus malus</name>
    <dbReference type="NCBI Taxonomy" id="3750"/>
    <lineage>
        <taxon>Eukaryota</taxon>
        <taxon>Viridiplantae</taxon>
        <taxon>Streptophyta</taxon>
        <taxon>Embryophyta</taxon>
        <taxon>Tracheophyta</taxon>
        <taxon>Spermatophyta</taxon>
        <taxon>Magnoliopsida</taxon>
        <taxon>eudicotyledons</taxon>
        <taxon>Gunneridae</taxon>
        <taxon>Pentapetalae</taxon>
        <taxon>rosids</taxon>
        <taxon>fabids</taxon>
        <taxon>Rosales</taxon>
        <taxon>Rosaceae</taxon>
        <taxon>Amygdaloideae</taxon>
        <taxon>Maleae</taxon>
        <taxon>Malus</taxon>
    </lineage>
</organism>
<dbReference type="AlphaFoldDB" id="A0A498I1V2"/>
<dbReference type="EMBL" id="RDQH01000341">
    <property type="protein sequence ID" value="RXH75411.1"/>
    <property type="molecule type" value="Genomic_DNA"/>
</dbReference>